<dbReference type="Pfam" id="PF01370">
    <property type="entry name" value="Epimerase"/>
    <property type="match status" value="1"/>
</dbReference>
<protein>
    <submittedName>
        <fullName evidence="3">UDP-glucuronate 4-epimerase</fullName>
    </submittedName>
</protein>
<organism evidence="3 4">
    <name type="scientific">Fulvimarina manganoxydans</name>
    <dbReference type="NCBI Taxonomy" id="937218"/>
    <lineage>
        <taxon>Bacteria</taxon>
        <taxon>Pseudomonadati</taxon>
        <taxon>Pseudomonadota</taxon>
        <taxon>Alphaproteobacteria</taxon>
        <taxon>Hyphomicrobiales</taxon>
        <taxon>Aurantimonadaceae</taxon>
        <taxon>Fulvimarina</taxon>
    </lineage>
</organism>
<dbReference type="AlphaFoldDB" id="A0A1W2DQ04"/>
<sequence length="333" mass="36758">MSSDTILVTGAAGFIGFHLTRRLLADGFRVVGLDNLEPYYDVGLKKMRLDALCAEANFAFHDLDLCHHGAVLALSEATRPAFVVHLAAQAGVRYSIEAPHAYQRANIDGFLSVLEACRHHPPRHVLYASSSSVYGANRKVPFAETDPVDLPVSFYAATKRSNEMMARSYAHLYRLPLSGLRFFTVYGTHGRPDMAYWSFTEAILKGEPVTLFNEGRMRRDFTHVSEVVSGIAGLLAHPPGEGRVLADEGGAPHRLYNLGNNDPVELSRFVAAIERAAGRPAEIRYQPMPAGDVIETYADISRLANLTGFRPAISIEDGMAEFVAWYRAYRSLN</sequence>
<reference evidence="3 4" key="1">
    <citation type="submission" date="2017-04" db="EMBL/GenBank/DDBJ databases">
        <authorList>
            <person name="Afonso C.L."/>
            <person name="Miller P.J."/>
            <person name="Scott M.A."/>
            <person name="Spackman E."/>
            <person name="Goraichik I."/>
            <person name="Dimitrov K.M."/>
            <person name="Suarez D.L."/>
            <person name="Swayne D.E."/>
        </authorList>
    </citation>
    <scope>NUCLEOTIDE SEQUENCE [LARGE SCALE GENOMIC DNA]</scope>
    <source>
        <strain evidence="3 4">CGMCC 1.10972</strain>
    </source>
</reference>
<dbReference type="Gene3D" id="3.40.50.720">
    <property type="entry name" value="NAD(P)-binding Rossmann-like Domain"/>
    <property type="match status" value="1"/>
</dbReference>
<evidence type="ECO:0000259" key="2">
    <source>
        <dbReference type="Pfam" id="PF01370"/>
    </source>
</evidence>
<dbReference type="PANTHER" id="PTHR43574">
    <property type="entry name" value="EPIMERASE-RELATED"/>
    <property type="match status" value="1"/>
</dbReference>
<dbReference type="OrthoDB" id="9801785at2"/>
<evidence type="ECO:0000313" key="3">
    <source>
        <dbReference type="EMBL" id="SMC99168.1"/>
    </source>
</evidence>
<proteinExistence type="predicted"/>
<dbReference type="InterPro" id="IPR001509">
    <property type="entry name" value="Epimerase_deHydtase"/>
</dbReference>
<feature type="domain" description="NAD-dependent epimerase/dehydratase" evidence="2">
    <location>
        <begin position="6"/>
        <end position="238"/>
    </location>
</feature>
<evidence type="ECO:0000313" key="4">
    <source>
        <dbReference type="Proteomes" id="UP000192656"/>
    </source>
</evidence>
<name>A0A1W2DQ04_9HYPH</name>
<accession>A0A1W2DQ04</accession>
<dbReference type="PRINTS" id="PR01713">
    <property type="entry name" value="NUCEPIMERASE"/>
</dbReference>
<dbReference type="STRING" id="937218.SAMN06297251_11692"/>
<dbReference type="InterPro" id="IPR036291">
    <property type="entry name" value="NAD(P)-bd_dom_sf"/>
</dbReference>
<gene>
    <name evidence="3" type="ORF">SAMN06297251_11692</name>
</gene>
<dbReference type="RefSeq" id="WP_084411535.1">
    <property type="nucleotide sequence ID" value="NZ_FWXR01000016.1"/>
</dbReference>
<evidence type="ECO:0000256" key="1">
    <source>
        <dbReference type="ARBA" id="ARBA00023027"/>
    </source>
</evidence>
<dbReference type="SUPFAM" id="SSF51735">
    <property type="entry name" value="NAD(P)-binding Rossmann-fold domains"/>
    <property type="match status" value="1"/>
</dbReference>
<dbReference type="EMBL" id="FWXR01000016">
    <property type="protein sequence ID" value="SMC99168.1"/>
    <property type="molecule type" value="Genomic_DNA"/>
</dbReference>
<dbReference type="Proteomes" id="UP000192656">
    <property type="component" value="Unassembled WGS sequence"/>
</dbReference>
<keyword evidence="4" id="KW-1185">Reference proteome</keyword>
<keyword evidence="1" id="KW-0520">NAD</keyword>